<feature type="transmembrane region" description="Helical" evidence="6">
    <location>
        <begin position="325"/>
        <end position="345"/>
    </location>
</feature>
<evidence type="ECO:0000256" key="3">
    <source>
        <dbReference type="ARBA" id="ARBA00022989"/>
    </source>
</evidence>
<feature type="transmembrane region" description="Helical" evidence="6">
    <location>
        <begin position="46"/>
        <end position="70"/>
    </location>
</feature>
<dbReference type="InterPro" id="IPR003020">
    <property type="entry name" value="HCO3_transpt_euk"/>
</dbReference>
<feature type="transmembrane region" description="Helical" evidence="6">
    <location>
        <begin position="159"/>
        <end position="177"/>
    </location>
</feature>
<dbReference type="GO" id="GO:0005886">
    <property type="term" value="C:plasma membrane"/>
    <property type="evidence" value="ECO:0007669"/>
    <property type="project" value="TreeGrafter"/>
</dbReference>
<organism evidence="8 9">
    <name type="scientific">Lophiostoma macrostomum CBS 122681</name>
    <dbReference type="NCBI Taxonomy" id="1314788"/>
    <lineage>
        <taxon>Eukaryota</taxon>
        <taxon>Fungi</taxon>
        <taxon>Dikarya</taxon>
        <taxon>Ascomycota</taxon>
        <taxon>Pezizomycotina</taxon>
        <taxon>Dothideomycetes</taxon>
        <taxon>Pleosporomycetidae</taxon>
        <taxon>Pleosporales</taxon>
        <taxon>Lophiostomataceae</taxon>
        <taxon>Lophiostoma</taxon>
    </lineage>
</organism>
<feature type="transmembrane region" description="Helical" evidence="6">
    <location>
        <begin position="189"/>
        <end position="214"/>
    </location>
</feature>
<dbReference type="PANTHER" id="PTHR11453:SF82">
    <property type="entry name" value="BORON TRANSPORTER 1"/>
    <property type="match status" value="1"/>
</dbReference>
<evidence type="ECO:0000256" key="2">
    <source>
        <dbReference type="ARBA" id="ARBA00022692"/>
    </source>
</evidence>
<feature type="compositionally biased region" description="Basic and acidic residues" evidence="5">
    <location>
        <begin position="600"/>
        <end position="609"/>
    </location>
</feature>
<feature type="compositionally biased region" description="Low complexity" evidence="5">
    <location>
        <begin position="380"/>
        <end position="393"/>
    </location>
</feature>
<proteinExistence type="predicted"/>
<dbReference type="AlphaFoldDB" id="A0A6A6SYC6"/>
<dbReference type="InterPro" id="IPR011531">
    <property type="entry name" value="HCO3_transpt-like_TM_dom"/>
</dbReference>
<evidence type="ECO:0000256" key="5">
    <source>
        <dbReference type="SAM" id="MobiDB-lite"/>
    </source>
</evidence>
<dbReference type="PANTHER" id="PTHR11453">
    <property type="entry name" value="ANION EXCHANGE PROTEIN"/>
    <property type="match status" value="1"/>
</dbReference>
<evidence type="ECO:0000259" key="7">
    <source>
        <dbReference type="Pfam" id="PF00955"/>
    </source>
</evidence>
<feature type="transmembrane region" description="Helical" evidence="6">
    <location>
        <begin position="82"/>
        <end position="105"/>
    </location>
</feature>
<protein>
    <recommendedName>
        <fullName evidence="7">Bicarbonate transporter-like transmembrane domain-containing protein</fullName>
    </recommendedName>
</protein>
<feature type="transmembrane region" description="Helical" evidence="6">
    <location>
        <begin position="527"/>
        <end position="543"/>
    </location>
</feature>
<dbReference type="EMBL" id="MU004395">
    <property type="protein sequence ID" value="KAF2652705.1"/>
    <property type="molecule type" value="Genomic_DNA"/>
</dbReference>
<keyword evidence="9" id="KW-1185">Reference proteome</keyword>
<feature type="domain" description="Bicarbonate transporter-like transmembrane" evidence="7">
    <location>
        <begin position="194"/>
        <end position="368"/>
    </location>
</feature>
<feature type="region of interest" description="Disordered" evidence="5">
    <location>
        <begin position="566"/>
        <end position="622"/>
    </location>
</feature>
<feature type="domain" description="Bicarbonate transporter-like transmembrane" evidence="7">
    <location>
        <begin position="411"/>
        <end position="557"/>
    </location>
</feature>
<dbReference type="GO" id="GO:0080139">
    <property type="term" value="F:borate efflux transmembrane transporter activity"/>
    <property type="evidence" value="ECO:0007669"/>
    <property type="project" value="TreeGrafter"/>
</dbReference>
<sequence>MRRPWYSHVGATFRKDGALQPFRLLRQDWNNLPKRYVSDWTVFNQLIFASAVYVFFTNLLPGITFANDLYALTGESWGTIEVVFSTGLCGIIFSLFSIQPLTILGVTGPFSILAENIYNLCTSTFHIPFLPFMAWCLIHSCWLHYLLAIFNAHDWTMRYVTTFSTEIFSLLNSIIYFHKAIQELERAKANLSFAAFLYSIIGAIGTCSVAIFLSTAEKWKPLFHRYIRMGLAEYAAALSIILFIALPHTGQLAALDKETLHVSTSFTPTSPSRSSFFVRFWELPVQWIFAALIPGFIITVLFFFDHEVSSIICTISRYGTRKPGGFAWDIVLLGSTTAVCGILGIPPANGLLPQAPLHSESLMHDEKEVITLTAHSDPASTSQSQSPFSSSGSEATMNATDVASQSRTVTSRRVYEQRWSHFLHAAGILAFTSPPLMRVLGLTPTSVLAGLFLFMGEQSLSVNPILYRTFHLLTPPSELPALPPSLVNGQGRGRATKAYLPIHLYTVTQIIVTVVIFIVTLTKAGPAFPIIIIALVPVRLKVMNRMWNREVLRYVDAWACRDGTVEDEEDRRKASREDAGRDADVGLQVRSGSNTELEDLERGEAREGVVKASGVEAKAEKR</sequence>
<dbReference type="GO" id="GO:0000324">
    <property type="term" value="C:fungal-type vacuole"/>
    <property type="evidence" value="ECO:0007669"/>
    <property type="project" value="TreeGrafter"/>
</dbReference>
<evidence type="ECO:0000313" key="8">
    <source>
        <dbReference type="EMBL" id="KAF2652705.1"/>
    </source>
</evidence>
<comment type="subcellular location">
    <subcellularLocation>
        <location evidence="1">Membrane</location>
        <topology evidence="1">Multi-pass membrane protein</topology>
    </subcellularLocation>
</comment>
<feature type="transmembrane region" description="Helical" evidence="6">
    <location>
        <begin position="125"/>
        <end position="147"/>
    </location>
</feature>
<feature type="region of interest" description="Disordered" evidence="5">
    <location>
        <begin position="375"/>
        <end position="407"/>
    </location>
</feature>
<evidence type="ECO:0000256" key="4">
    <source>
        <dbReference type="ARBA" id="ARBA00023136"/>
    </source>
</evidence>
<dbReference type="GO" id="GO:0005452">
    <property type="term" value="F:solute:inorganic anion antiporter activity"/>
    <property type="evidence" value="ECO:0007669"/>
    <property type="project" value="InterPro"/>
</dbReference>
<feature type="transmembrane region" description="Helical" evidence="6">
    <location>
        <begin position="502"/>
        <end position="521"/>
    </location>
</feature>
<gene>
    <name evidence="8" type="ORF">K491DRAFT_780856</name>
</gene>
<evidence type="ECO:0000256" key="6">
    <source>
        <dbReference type="SAM" id="Phobius"/>
    </source>
</evidence>
<evidence type="ECO:0000256" key="1">
    <source>
        <dbReference type="ARBA" id="ARBA00004141"/>
    </source>
</evidence>
<feature type="compositionally biased region" description="Basic and acidic residues" evidence="5">
    <location>
        <begin position="570"/>
        <end position="584"/>
    </location>
</feature>
<dbReference type="Pfam" id="PF00955">
    <property type="entry name" value="HCO3_cotransp"/>
    <property type="match status" value="3"/>
</dbReference>
<feature type="transmembrane region" description="Helical" evidence="6">
    <location>
        <begin position="285"/>
        <end position="304"/>
    </location>
</feature>
<feature type="domain" description="Bicarbonate transporter-like transmembrane" evidence="7">
    <location>
        <begin position="22"/>
        <end position="187"/>
    </location>
</feature>
<feature type="transmembrane region" description="Helical" evidence="6">
    <location>
        <begin position="226"/>
        <end position="246"/>
    </location>
</feature>
<name>A0A6A6SYC6_9PLEO</name>
<evidence type="ECO:0000313" key="9">
    <source>
        <dbReference type="Proteomes" id="UP000799324"/>
    </source>
</evidence>
<accession>A0A6A6SYC6</accession>
<reference evidence="8" key="1">
    <citation type="journal article" date="2020" name="Stud. Mycol.">
        <title>101 Dothideomycetes genomes: a test case for predicting lifestyles and emergence of pathogens.</title>
        <authorList>
            <person name="Haridas S."/>
            <person name="Albert R."/>
            <person name="Binder M."/>
            <person name="Bloem J."/>
            <person name="Labutti K."/>
            <person name="Salamov A."/>
            <person name="Andreopoulos B."/>
            <person name="Baker S."/>
            <person name="Barry K."/>
            <person name="Bills G."/>
            <person name="Bluhm B."/>
            <person name="Cannon C."/>
            <person name="Castanera R."/>
            <person name="Culley D."/>
            <person name="Daum C."/>
            <person name="Ezra D."/>
            <person name="Gonzalez J."/>
            <person name="Henrissat B."/>
            <person name="Kuo A."/>
            <person name="Liang C."/>
            <person name="Lipzen A."/>
            <person name="Lutzoni F."/>
            <person name="Magnuson J."/>
            <person name="Mondo S."/>
            <person name="Nolan M."/>
            <person name="Ohm R."/>
            <person name="Pangilinan J."/>
            <person name="Park H.-J."/>
            <person name="Ramirez L."/>
            <person name="Alfaro M."/>
            <person name="Sun H."/>
            <person name="Tritt A."/>
            <person name="Yoshinaga Y."/>
            <person name="Zwiers L.-H."/>
            <person name="Turgeon B."/>
            <person name="Goodwin S."/>
            <person name="Spatafora J."/>
            <person name="Crous P."/>
            <person name="Grigoriev I."/>
        </authorList>
    </citation>
    <scope>NUCLEOTIDE SEQUENCE</scope>
    <source>
        <strain evidence="8">CBS 122681</strain>
    </source>
</reference>
<keyword evidence="4 6" id="KW-0472">Membrane</keyword>
<feature type="compositionally biased region" description="Polar residues" evidence="5">
    <location>
        <begin position="394"/>
        <end position="407"/>
    </location>
</feature>
<dbReference type="GO" id="GO:0006820">
    <property type="term" value="P:monoatomic anion transport"/>
    <property type="evidence" value="ECO:0007669"/>
    <property type="project" value="InterPro"/>
</dbReference>
<dbReference type="Proteomes" id="UP000799324">
    <property type="component" value="Unassembled WGS sequence"/>
</dbReference>
<dbReference type="OrthoDB" id="1735926at2759"/>
<feature type="transmembrane region" description="Helical" evidence="6">
    <location>
        <begin position="436"/>
        <end position="455"/>
    </location>
</feature>
<dbReference type="GO" id="GO:0050801">
    <property type="term" value="P:monoatomic ion homeostasis"/>
    <property type="evidence" value="ECO:0007669"/>
    <property type="project" value="TreeGrafter"/>
</dbReference>
<keyword evidence="3 6" id="KW-1133">Transmembrane helix</keyword>
<keyword evidence="2 6" id="KW-0812">Transmembrane</keyword>